<evidence type="ECO:0000313" key="3">
    <source>
        <dbReference type="Proteomes" id="UP001281761"/>
    </source>
</evidence>
<comment type="caution">
    <text evidence="2">The sequence shown here is derived from an EMBL/GenBank/DDBJ whole genome shotgun (WGS) entry which is preliminary data.</text>
</comment>
<evidence type="ECO:0000313" key="2">
    <source>
        <dbReference type="EMBL" id="KAK2944267.1"/>
    </source>
</evidence>
<evidence type="ECO:0000256" key="1">
    <source>
        <dbReference type="SAM" id="MobiDB-lite"/>
    </source>
</evidence>
<dbReference type="Proteomes" id="UP001281761">
    <property type="component" value="Unassembled WGS sequence"/>
</dbReference>
<keyword evidence="3" id="KW-1185">Reference proteome</keyword>
<reference evidence="2 3" key="1">
    <citation type="journal article" date="2022" name="bioRxiv">
        <title>Genomics of Preaxostyla Flagellates Illuminates Evolutionary Transitions and the Path Towards Mitochondrial Loss.</title>
        <authorList>
            <person name="Novak L.V.F."/>
            <person name="Treitli S.C."/>
            <person name="Pyrih J."/>
            <person name="Halakuc P."/>
            <person name="Pipaliya S.V."/>
            <person name="Vacek V."/>
            <person name="Brzon O."/>
            <person name="Soukal P."/>
            <person name="Eme L."/>
            <person name="Dacks J.B."/>
            <person name="Karnkowska A."/>
            <person name="Elias M."/>
            <person name="Hampl V."/>
        </authorList>
    </citation>
    <scope>NUCLEOTIDE SEQUENCE [LARGE SCALE GENOMIC DNA]</scope>
    <source>
        <strain evidence="2">NAU3</strain>
        <tissue evidence="2">Gut</tissue>
    </source>
</reference>
<proteinExistence type="predicted"/>
<gene>
    <name evidence="2" type="ORF">BLNAU_20802</name>
</gene>
<accession>A0ABQ9WXM1</accession>
<dbReference type="EMBL" id="JARBJD010000306">
    <property type="protein sequence ID" value="KAK2944267.1"/>
    <property type="molecule type" value="Genomic_DNA"/>
</dbReference>
<feature type="compositionally biased region" description="Polar residues" evidence="1">
    <location>
        <begin position="348"/>
        <end position="367"/>
    </location>
</feature>
<protein>
    <submittedName>
        <fullName evidence="2">Uncharacterized protein</fullName>
    </submittedName>
</protein>
<organism evidence="2 3">
    <name type="scientific">Blattamonas nauphoetae</name>
    <dbReference type="NCBI Taxonomy" id="2049346"/>
    <lineage>
        <taxon>Eukaryota</taxon>
        <taxon>Metamonada</taxon>
        <taxon>Preaxostyla</taxon>
        <taxon>Oxymonadida</taxon>
        <taxon>Blattamonas</taxon>
    </lineage>
</organism>
<sequence length="410" mass="46428">MPISTSPILQSFSLRWFDDLDKHISASILLKDGHILYSKTWLKNDQDVLSTPLIFRPIYNIVLHEILKFIKDHFAPDSTKKHSGGIFYVAGDQGIGKTSLMLIVMSALSHKRFDFHYEKGLKGDRSQHFYHKIKLSGDFDFMFVGNEISINKQSTIFIHIHDDSPPPESIAHNHLYIIFTSPDQKRLELPQLASGQLCRVFRLPTFSLAEDAAVMVGCTPTAPFALLSPEDMELRKDEQRILVGMEEEKEKKARDLPFRKETTPITSKNTTAKALIWSLSKPAFYDRSRWNIFLDCFQSCLVAITPEENREELASFFTQVFPKHEEQKPKSKRIKATPPHFNQIRAVTTPTSSSSLHRTNAVTTPTDGIQPDSAEFGNPAPDILQVETTLSAMGIHWGVPNTKLVLSHSV</sequence>
<name>A0ABQ9WXM1_9EUKA</name>
<feature type="region of interest" description="Disordered" evidence="1">
    <location>
        <begin position="348"/>
        <end position="375"/>
    </location>
</feature>